<reference evidence="3 4" key="1">
    <citation type="submission" date="2016-11" db="EMBL/GenBank/DDBJ databases">
        <title>Paenibacillus species isolates.</title>
        <authorList>
            <person name="Beno S.M."/>
        </authorList>
    </citation>
    <scope>NUCLEOTIDE SEQUENCE [LARGE SCALE GENOMIC DNA]</scope>
    <source>
        <strain evidence="3 4">FSL H7-0433</strain>
    </source>
</reference>
<dbReference type="PANTHER" id="PTHR30024:SF46">
    <property type="entry name" value="ABC TRANSPORTER, SUBSTRATE-BINDING LIPOPROTEIN"/>
    <property type="match status" value="1"/>
</dbReference>
<dbReference type="RefSeq" id="WP_076217777.1">
    <property type="nucleotide sequence ID" value="NZ_MPVP01000006.1"/>
</dbReference>
<feature type="domain" description="SsuA/THI5-like" evidence="2">
    <location>
        <begin position="118"/>
        <end position="274"/>
    </location>
</feature>
<dbReference type="SUPFAM" id="SSF53850">
    <property type="entry name" value="Periplasmic binding protein-like II"/>
    <property type="match status" value="1"/>
</dbReference>
<dbReference type="Proteomes" id="UP000187158">
    <property type="component" value="Unassembled WGS sequence"/>
</dbReference>
<proteinExistence type="predicted"/>
<dbReference type="InterPro" id="IPR027024">
    <property type="entry name" value="UCP027386_ABC_sbc_TM0202"/>
</dbReference>
<comment type="caution">
    <text evidence="3">The sequence shown here is derived from an EMBL/GenBank/DDBJ whole genome shotgun (WGS) entry which is preliminary data.</text>
</comment>
<protein>
    <recommendedName>
        <fullName evidence="2">SsuA/THI5-like domain-containing protein</fullName>
    </recommendedName>
</protein>
<name>A0ABX3GX94_9BACL</name>
<sequence>MKAKSVYALCLSLLLSLFFMLSACSQQKNENSPKSAAPSAGPAEILNITVGGPPSPPSLPILRLIESKALGESVNIEFKTWESIDTLTALAKDNQVSFLALPLNNAVVMYNKGMDLSLMNVNTWSVMSMITTDPSIQSWADLKGKTLYVPMKSSPVDYITQTFLKHNGLEPGKDITLHYTQLAEGAQLLLSGKASTIVSIQPQITAIQMKNDQVRSIVDYKKEWQQVTKLNTDLPNAGLATKQSVIASQPELVARFQEEYQKALQWTLDNPKEAAQLANKYFKLDAGVVEKAIPHMALDFASASESKEVLSTYYQTLMNYSKDSIGGKLPDEQFYYQPK</sequence>
<evidence type="ECO:0000313" key="4">
    <source>
        <dbReference type="Proteomes" id="UP000187158"/>
    </source>
</evidence>
<evidence type="ECO:0000256" key="1">
    <source>
        <dbReference type="SAM" id="SignalP"/>
    </source>
</evidence>
<dbReference type="EMBL" id="MPVP01000006">
    <property type="protein sequence ID" value="OMD39672.1"/>
    <property type="molecule type" value="Genomic_DNA"/>
</dbReference>
<keyword evidence="4" id="KW-1185">Reference proteome</keyword>
<dbReference type="PANTHER" id="PTHR30024">
    <property type="entry name" value="ALIPHATIC SULFONATES-BINDING PROTEIN-RELATED"/>
    <property type="match status" value="1"/>
</dbReference>
<feature type="signal peptide" evidence="1">
    <location>
        <begin position="1"/>
        <end position="25"/>
    </location>
</feature>
<gene>
    <name evidence="3" type="ORF">BSO21_02145</name>
</gene>
<dbReference type="PROSITE" id="PS51257">
    <property type="entry name" value="PROKAR_LIPOPROTEIN"/>
    <property type="match status" value="1"/>
</dbReference>
<dbReference type="InterPro" id="IPR015168">
    <property type="entry name" value="SsuA/THI5"/>
</dbReference>
<organism evidence="3 4">
    <name type="scientific">Paenibacillus odorifer</name>
    <dbReference type="NCBI Taxonomy" id="189426"/>
    <lineage>
        <taxon>Bacteria</taxon>
        <taxon>Bacillati</taxon>
        <taxon>Bacillota</taxon>
        <taxon>Bacilli</taxon>
        <taxon>Bacillales</taxon>
        <taxon>Paenibacillaceae</taxon>
        <taxon>Paenibacillus</taxon>
    </lineage>
</organism>
<feature type="chain" id="PRO_5046757998" description="SsuA/THI5-like domain-containing protein" evidence="1">
    <location>
        <begin position="26"/>
        <end position="339"/>
    </location>
</feature>
<evidence type="ECO:0000313" key="3">
    <source>
        <dbReference type="EMBL" id="OMD39672.1"/>
    </source>
</evidence>
<dbReference type="Gene3D" id="3.40.190.10">
    <property type="entry name" value="Periplasmic binding protein-like II"/>
    <property type="match status" value="2"/>
</dbReference>
<evidence type="ECO:0000259" key="2">
    <source>
        <dbReference type="Pfam" id="PF09084"/>
    </source>
</evidence>
<accession>A0ABX3GX94</accession>
<dbReference type="Pfam" id="PF09084">
    <property type="entry name" value="NMT1"/>
    <property type="match status" value="1"/>
</dbReference>
<dbReference type="PIRSF" id="PIRSF027386">
    <property type="entry name" value="UCP027386_ABC_sbc_TM0202"/>
    <property type="match status" value="1"/>
</dbReference>
<keyword evidence="1" id="KW-0732">Signal</keyword>